<keyword evidence="7 12" id="KW-1133">Transmembrane helix</keyword>
<sequence>MARVRKIYLGGARPGWSGNPNESDDESSLGRYVTALTPFEDSLESSQSSQPSVPASAKSSVRGDSWETSNPSSGTAASNAASGSAQQQQQQQKQQQSDYFKPRADPTRDIVLPEGSVRRPTVPQSAAERRQQQQQQDDEIAPAAPHVAALEKSQAQARAHFQQQQQQQQQQARGVTDGGFIPTNKVHVTSQKRATTDAEIRYARRKLTAQKYGVTLGLVGINAFFIFACWYWPRYYYAYLPFISFPLALNCIMIASLLLFKLRNTVSPERVIEPGHLEDLVMIMPCYNETLDECTRSLDSLVDQVGIEDHRRCIMVVCDGRVKGPGMEKTTAGYLMEDIFTHKARHERIRDAYRGWDGTSMHVEVARGLYKGVPYYCIVKEQNQGKRDSLIVVRSFLYKYNHRREYPDMIFSRSFFGSMSGWLEAEVAMDRVDHLVGMDADTVFDKGCIAELLKESKYADTVGVCGYVAVDFTSSRWNLWSLYQHAEYSIAQGLRRLHQSVVTKKVSCLPGCCQLLKICDYTCGDLVLGEMFGYHPAPTDGMLKQIRATASEDRNHVCLMLTTHPKAQTRQALWARAYTDVPHSWSVFLSQRRRWSLGATSNDLLLFTSWHCQWFERILAFCNVMVWTLSVFIVTAIGSMIVAFISQPWWIILAFASIMIIPLTYYIIMALWLPSNTRESFQYLAGLAIFTVCGPFLNLAVLVFSVHNMDSFGWGKTRVVITEDANDAGADADGEKTPNKTDATTTTGTGSGSGSVDEAAAVAGRNGGVLNGETTTGDSTAKKSGSVDSSDKTDANFDEEANIGLGRPQQSAPASNRL</sequence>
<evidence type="ECO:0000256" key="5">
    <source>
        <dbReference type="ARBA" id="ARBA00022679"/>
    </source>
</evidence>
<keyword evidence="5" id="KW-0808">Transferase</keyword>
<proteinExistence type="predicted"/>
<evidence type="ECO:0000256" key="2">
    <source>
        <dbReference type="ARBA" id="ARBA00012543"/>
    </source>
</evidence>
<evidence type="ECO:0000313" key="14">
    <source>
        <dbReference type="Proteomes" id="UP000749293"/>
    </source>
</evidence>
<evidence type="ECO:0000256" key="1">
    <source>
        <dbReference type="ARBA" id="ARBA00004651"/>
    </source>
</evidence>
<gene>
    <name evidence="13" type="ORF">GMORB2_4393</name>
</gene>
<evidence type="ECO:0000256" key="3">
    <source>
        <dbReference type="ARBA" id="ARBA00022475"/>
    </source>
</evidence>
<dbReference type="Pfam" id="PF03142">
    <property type="entry name" value="Chitin_synth_2"/>
    <property type="match status" value="1"/>
</dbReference>
<dbReference type="GO" id="GO:0006031">
    <property type="term" value="P:chitin biosynthetic process"/>
    <property type="evidence" value="ECO:0007669"/>
    <property type="project" value="TreeGrafter"/>
</dbReference>
<evidence type="ECO:0000256" key="7">
    <source>
        <dbReference type="ARBA" id="ARBA00022989"/>
    </source>
</evidence>
<dbReference type="GO" id="GO:0030428">
    <property type="term" value="C:cell septum"/>
    <property type="evidence" value="ECO:0007669"/>
    <property type="project" value="TreeGrafter"/>
</dbReference>
<dbReference type="GO" id="GO:0016020">
    <property type="term" value="C:membrane"/>
    <property type="evidence" value="ECO:0007669"/>
    <property type="project" value="UniProtKB-SubCell"/>
</dbReference>
<keyword evidence="9" id="KW-0325">Glycoprotein</keyword>
<organism evidence="13 14">
    <name type="scientific">Geosmithia morbida</name>
    <dbReference type="NCBI Taxonomy" id="1094350"/>
    <lineage>
        <taxon>Eukaryota</taxon>
        <taxon>Fungi</taxon>
        <taxon>Dikarya</taxon>
        <taxon>Ascomycota</taxon>
        <taxon>Pezizomycotina</taxon>
        <taxon>Sordariomycetes</taxon>
        <taxon>Hypocreomycetidae</taxon>
        <taxon>Hypocreales</taxon>
        <taxon>Bionectriaceae</taxon>
        <taxon>Geosmithia</taxon>
    </lineage>
</organism>
<feature type="transmembrane region" description="Helical" evidence="12">
    <location>
        <begin position="239"/>
        <end position="260"/>
    </location>
</feature>
<dbReference type="GO" id="GO:0071944">
    <property type="term" value="C:cell periphery"/>
    <property type="evidence" value="ECO:0007669"/>
    <property type="project" value="TreeGrafter"/>
</dbReference>
<feature type="region of interest" description="Disordered" evidence="11">
    <location>
        <begin position="728"/>
        <end position="818"/>
    </location>
</feature>
<dbReference type="PANTHER" id="PTHR22914">
    <property type="entry name" value="CHITIN SYNTHASE"/>
    <property type="match status" value="1"/>
</dbReference>
<comment type="catalytic activity">
    <reaction evidence="10">
        <text>[(1-&gt;4)-N-acetyl-beta-D-glucosaminyl](n) + UDP-N-acetyl-alpha-D-glucosamine = [(1-&gt;4)-N-acetyl-beta-D-glucosaminyl](n+1) + UDP + H(+)</text>
        <dbReference type="Rhea" id="RHEA:16637"/>
        <dbReference type="Rhea" id="RHEA-COMP:9593"/>
        <dbReference type="Rhea" id="RHEA-COMP:9595"/>
        <dbReference type="ChEBI" id="CHEBI:15378"/>
        <dbReference type="ChEBI" id="CHEBI:17029"/>
        <dbReference type="ChEBI" id="CHEBI:57705"/>
        <dbReference type="ChEBI" id="CHEBI:58223"/>
        <dbReference type="EC" id="2.4.1.16"/>
    </reaction>
    <physiologicalReaction direction="left-to-right" evidence="10">
        <dbReference type="Rhea" id="RHEA:16638"/>
    </physiologicalReaction>
</comment>
<name>A0A9P4YNJ6_9HYPO</name>
<dbReference type="PANTHER" id="PTHR22914:SF13">
    <property type="entry name" value="CHITIN SYNTHASE"/>
    <property type="match status" value="1"/>
</dbReference>
<keyword evidence="3" id="KW-1003">Cell membrane</keyword>
<keyword evidence="6 12" id="KW-0812">Transmembrane</keyword>
<dbReference type="InterPro" id="IPR004835">
    <property type="entry name" value="Chitin_synth"/>
</dbReference>
<feature type="transmembrane region" description="Helical" evidence="12">
    <location>
        <begin position="212"/>
        <end position="233"/>
    </location>
</feature>
<dbReference type="EMBL" id="JAANYQ010000021">
    <property type="protein sequence ID" value="KAF4119727.1"/>
    <property type="molecule type" value="Genomic_DNA"/>
</dbReference>
<dbReference type="EC" id="2.4.1.16" evidence="2"/>
<feature type="transmembrane region" description="Helical" evidence="12">
    <location>
        <begin position="684"/>
        <end position="706"/>
    </location>
</feature>
<dbReference type="RefSeq" id="XP_035318379.1">
    <property type="nucleotide sequence ID" value="XM_035466368.1"/>
</dbReference>
<feature type="compositionally biased region" description="Low complexity" evidence="11">
    <location>
        <begin position="154"/>
        <end position="172"/>
    </location>
</feature>
<feature type="compositionally biased region" description="Polar residues" evidence="11">
    <location>
        <begin position="808"/>
        <end position="818"/>
    </location>
</feature>
<protein>
    <recommendedName>
        <fullName evidence="2">chitin synthase</fullName>
        <ecNumber evidence="2">2.4.1.16</ecNumber>
    </recommendedName>
</protein>
<dbReference type="AlphaFoldDB" id="A0A9P4YNJ6"/>
<evidence type="ECO:0000256" key="10">
    <source>
        <dbReference type="ARBA" id="ARBA00049510"/>
    </source>
</evidence>
<feature type="compositionally biased region" description="Low complexity" evidence="11">
    <location>
        <begin position="68"/>
        <end position="97"/>
    </location>
</feature>
<dbReference type="OrthoDB" id="370884at2759"/>
<accession>A0A9P4YNJ6</accession>
<feature type="transmembrane region" description="Helical" evidence="12">
    <location>
        <begin position="649"/>
        <end position="672"/>
    </location>
</feature>
<keyword evidence="14" id="KW-1185">Reference proteome</keyword>
<dbReference type="InterPro" id="IPR029044">
    <property type="entry name" value="Nucleotide-diphossugar_trans"/>
</dbReference>
<evidence type="ECO:0000256" key="8">
    <source>
        <dbReference type="ARBA" id="ARBA00023136"/>
    </source>
</evidence>
<feature type="compositionally biased region" description="Low complexity" evidence="11">
    <location>
        <begin position="45"/>
        <end position="60"/>
    </location>
</feature>
<comment type="subcellular location">
    <subcellularLocation>
        <location evidence="1">Cell membrane</location>
        <topology evidence="1">Multi-pass membrane protein</topology>
    </subcellularLocation>
</comment>
<dbReference type="SUPFAM" id="SSF53448">
    <property type="entry name" value="Nucleotide-diphospho-sugar transferases"/>
    <property type="match status" value="1"/>
</dbReference>
<feature type="region of interest" description="Disordered" evidence="11">
    <location>
        <begin position="1"/>
        <end position="182"/>
    </location>
</feature>
<evidence type="ECO:0000256" key="12">
    <source>
        <dbReference type="SAM" id="Phobius"/>
    </source>
</evidence>
<feature type="compositionally biased region" description="Polar residues" evidence="11">
    <location>
        <begin position="772"/>
        <end position="788"/>
    </location>
</feature>
<reference evidence="13" key="1">
    <citation type="submission" date="2020-03" db="EMBL/GenBank/DDBJ databases">
        <title>Site-based positive gene gene selection in Geosmithia morbida across the United States reveals a broad range of putative effectors and factors for local host and environmental adapation.</title>
        <authorList>
            <person name="Onufrak A."/>
            <person name="Murdoch R.W."/>
            <person name="Gazis R."/>
            <person name="Huff M."/>
            <person name="Staton M."/>
            <person name="Klingeman W."/>
            <person name="Hadziabdic D."/>
        </authorList>
    </citation>
    <scope>NUCLEOTIDE SEQUENCE</scope>
    <source>
        <strain evidence="13">1262</strain>
    </source>
</reference>
<evidence type="ECO:0000256" key="4">
    <source>
        <dbReference type="ARBA" id="ARBA00022676"/>
    </source>
</evidence>
<evidence type="ECO:0000256" key="11">
    <source>
        <dbReference type="SAM" id="MobiDB-lite"/>
    </source>
</evidence>
<feature type="transmembrane region" description="Helical" evidence="12">
    <location>
        <begin position="618"/>
        <end position="643"/>
    </location>
</feature>
<dbReference type="Proteomes" id="UP000749293">
    <property type="component" value="Unassembled WGS sequence"/>
</dbReference>
<evidence type="ECO:0000256" key="9">
    <source>
        <dbReference type="ARBA" id="ARBA00023180"/>
    </source>
</evidence>
<dbReference type="GO" id="GO:0004100">
    <property type="term" value="F:chitin synthase activity"/>
    <property type="evidence" value="ECO:0007669"/>
    <property type="project" value="UniProtKB-EC"/>
</dbReference>
<dbReference type="GeneID" id="55970621"/>
<comment type="caution">
    <text evidence="13">The sequence shown here is derived from an EMBL/GenBank/DDBJ whole genome shotgun (WGS) entry which is preliminary data.</text>
</comment>
<keyword evidence="4" id="KW-0328">Glycosyltransferase</keyword>
<evidence type="ECO:0000313" key="13">
    <source>
        <dbReference type="EMBL" id="KAF4119727.1"/>
    </source>
</evidence>
<keyword evidence="8 12" id="KW-0472">Membrane</keyword>
<evidence type="ECO:0000256" key="6">
    <source>
        <dbReference type="ARBA" id="ARBA00022692"/>
    </source>
</evidence>